<keyword evidence="2" id="KW-1185">Reference proteome</keyword>
<evidence type="ECO:0000313" key="2">
    <source>
        <dbReference type="Proteomes" id="UP001241377"/>
    </source>
</evidence>
<accession>A0ACC2V8A0</accession>
<dbReference type="EMBL" id="JASBWR010000102">
    <property type="protein sequence ID" value="KAJ9095353.1"/>
    <property type="molecule type" value="Genomic_DNA"/>
</dbReference>
<comment type="caution">
    <text evidence="1">The sequence shown here is derived from an EMBL/GenBank/DDBJ whole genome shotgun (WGS) entry which is preliminary data.</text>
</comment>
<name>A0ACC2V8A0_9TREE</name>
<proteinExistence type="predicted"/>
<organism evidence="1 2">
    <name type="scientific">Naganishia cerealis</name>
    <dbReference type="NCBI Taxonomy" id="610337"/>
    <lineage>
        <taxon>Eukaryota</taxon>
        <taxon>Fungi</taxon>
        <taxon>Dikarya</taxon>
        <taxon>Basidiomycota</taxon>
        <taxon>Agaricomycotina</taxon>
        <taxon>Tremellomycetes</taxon>
        <taxon>Filobasidiales</taxon>
        <taxon>Filobasidiaceae</taxon>
        <taxon>Naganishia</taxon>
    </lineage>
</organism>
<sequence>MDTPMDTPGPVQPTPAPTIYSNPVVNNDKPRLDEFPLLFESLGLPAREDWAYVLAFFYALRGLGMLSLIQSR</sequence>
<reference evidence="1" key="1">
    <citation type="submission" date="2023-04" db="EMBL/GenBank/DDBJ databases">
        <title>Draft Genome sequencing of Naganishia species isolated from polar environments using Oxford Nanopore Technology.</title>
        <authorList>
            <person name="Leo P."/>
            <person name="Venkateswaran K."/>
        </authorList>
    </citation>
    <scope>NUCLEOTIDE SEQUENCE</scope>
    <source>
        <strain evidence="1">MNA-CCFEE 5261</strain>
    </source>
</reference>
<gene>
    <name evidence="1" type="ORF">QFC19_007597</name>
</gene>
<evidence type="ECO:0000313" key="1">
    <source>
        <dbReference type="EMBL" id="KAJ9095353.1"/>
    </source>
</evidence>
<protein>
    <submittedName>
        <fullName evidence="1">Uncharacterized protein</fullName>
    </submittedName>
</protein>
<dbReference type="Proteomes" id="UP001241377">
    <property type="component" value="Unassembled WGS sequence"/>
</dbReference>